<dbReference type="InterPro" id="IPR001810">
    <property type="entry name" value="F-box_dom"/>
</dbReference>
<gene>
    <name evidence="2" type="ORF">VFH_IV186480</name>
</gene>
<dbReference type="InterPro" id="IPR017451">
    <property type="entry name" value="F-box-assoc_interact_dom"/>
</dbReference>
<evidence type="ECO:0000313" key="2">
    <source>
        <dbReference type="EMBL" id="CAI8610519.1"/>
    </source>
</evidence>
<accession>A0AAV1AKA2</accession>
<proteinExistence type="predicted"/>
<dbReference type="PROSITE" id="PS50181">
    <property type="entry name" value="FBOX"/>
    <property type="match status" value="1"/>
</dbReference>
<dbReference type="PANTHER" id="PTHR31672:SF13">
    <property type="entry name" value="F-BOX PROTEIN CPR30-LIKE"/>
    <property type="match status" value="1"/>
</dbReference>
<evidence type="ECO:0000259" key="1">
    <source>
        <dbReference type="PROSITE" id="PS50181"/>
    </source>
</evidence>
<dbReference type="EMBL" id="OX451739">
    <property type="protein sequence ID" value="CAI8610519.1"/>
    <property type="molecule type" value="Genomic_DNA"/>
</dbReference>
<name>A0AAV1AKA2_VICFA</name>
<sequence length="292" mass="33472">MFLPHELIIQILLRLPVKSLIHFKCVCKLWFSLISHDTHFASLHFQLNSTTHTSRILFLSNSTHEALSIDFEASLHDDTASVSLNLPEDFRGFEIRGSCRGFILFCSSLNIYLWNPSTGIHKQIPLSPFASNLDAEYFYGFGYDDSTDDYFVVSMSRHDSEEPPLHLEYFSLKSNTWKEVEGPHFPYNFQEDDPKCGLLYKGAIHWLGFRYDLQTDVILAFDLIERKLSYMLLPTDSDGSPLEWDGEDGLVKYDTSGQCLEQHSYPNYDLSGLTMYIDSLLSLPSDGHNQQA</sequence>
<dbReference type="SUPFAM" id="SSF81383">
    <property type="entry name" value="F-box domain"/>
    <property type="match status" value="1"/>
</dbReference>
<dbReference type="CDD" id="cd22157">
    <property type="entry name" value="F-box_AtFBW1-like"/>
    <property type="match status" value="1"/>
</dbReference>
<dbReference type="InterPro" id="IPR036047">
    <property type="entry name" value="F-box-like_dom_sf"/>
</dbReference>
<dbReference type="PANTHER" id="PTHR31672">
    <property type="entry name" value="BNACNNG10540D PROTEIN"/>
    <property type="match status" value="1"/>
</dbReference>
<keyword evidence="3" id="KW-1185">Reference proteome</keyword>
<evidence type="ECO:0000313" key="3">
    <source>
        <dbReference type="Proteomes" id="UP001157006"/>
    </source>
</evidence>
<protein>
    <recommendedName>
        <fullName evidence="1">F-box domain-containing protein</fullName>
    </recommendedName>
</protein>
<dbReference type="NCBIfam" id="TIGR01640">
    <property type="entry name" value="F_box_assoc_1"/>
    <property type="match status" value="1"/>
</dbReference>
<dbReference type="InterPro" id="IPR006527">
    <property type="entry name" value="F-box-assoc_dom_typ1"/>
</dbReference>
<organism evidence="2 3">
    <name type="scientific">Vicia faba</name>
    <name type="common">Broad bean</name>
    <name type="synonym">Faba vulgaris</name>
    <dbReference type="NCBI Taxonomy" id="3906"/>
    <lineage>
        <taxon>Eukaryota</taxon>
        <taxon>Viridiplantae</taxon>
        <taxon>Streptophyta</taxon>
        <taxon>Embryophyta</taxon>
        <taxon>Tracheophyta</taxon>
        <taxon>Spermatophyta</taxon>
        <taxon>Magnoliopsida</taxon>
        <taxon>eudicotyledons</taxon>
        <taxon>Gunneridae</taxon>
        <taxon>Pentapetalae</taxon>
        <taxon>rosids</taxon>
        <taxon>fabids</taxon>
        <taxon>Fabales</taxon>
        <taxon>Fabaceae</taxon>
        <taxon>Papilionoideae</taxon>
        <taxon>50 kb inversion clade</taxon>
        <taxon>NPAAA clade</taxon>
        <taxon>Hologalegina</taxon>
        <taxon>IRL clade</taxon>
        <taxon>Fabeae</taxon>
        <taxon>Vicia</taxon>
    </lineage>
</organism>
<dbReference type="SMART" id="SM00256">
    <property type="entry name" value="FBOX"/>
    <property type="match status" value="1"/>
</dbReference>
<dbReference type="Gene3D" id="1.20.1280.50">
    <property type="match status" value="1"/>
</dbReference>
<dbReference type="AlphaFoldDB" id="A0AAV1AKA2"/>
<feature type="domain" description="F-box" evidence="1">
    <location>
        <begin position="1"/>
        <end position="43"/>
    </location>
</feature>
<reference evidence="2 3" key="1">
    <citation type="submission" date="2023-01" db="EMBL/GenBank/DDBJ databases">
        <authorList>
            <person name="Kreplak J."/>
        </authorList>
    </citation>
    <scope>NUCLEOTIDE SEQUENCE [LARGE SCALE GENOMIC DNA]</scope>
</reference>
<dbReference type="InterPro" id="IPR050796">
    <property type="entry name" value="SCF_F-box_component"/>
</dbReference>
<dbReference type="Pfam" id="PF00646">
    <property type="entry name" value="F-box"/>
    <property type="match status" value="1"/>
</dbReference>
<dbReference type="Proteomes" id="UP001157006">
    <property type="component" value="Chromosome 4"/>
</dbReference>
<dbReference type="Pfam" id="PF07734">
    <property type="entry name" value="FBA_1"/>
    <property type="match status" value="1"/>
</dbReference>